<keyword evidence="3" id="KW-1185">Reference proteome</keyword>
<name>A0A8H2ZUJ0_9HELO</name>
<organism evidence="2 3">
    <name type="scientific">Sclerotinia trifoliorum</name>
    <dbReference type="NCBI Taxonomy" id="28548"/>
    <lineage>
        <taxon>Eukaryota</taxon>
        <taxon>Fungi</taxon>
        <taxon>Dikarya</taxon>
        <taxon>Ascomycota</taxon>
        <taxon>Pezizomycotina</taxon>
        <taxon>Leotiomycetes</taxon>
        <taxon>Helotiales</taxon>
        <taxon>Sclerotiniaceae</taxon>
        <taxon>Sclerotinia</taxon>
    </lineage>
</organism>
<protein>
    <submittedName>
        <fullName evidence="2">6dde2068-41d6-464d-8dad-072732efd642</fullName>
    </submittedName>
</protein>
<dbReference type="Gene3D" id="1.20.1250.20">
    <property type="entry name" value="MFS general substrate transporter like domains"/>
    <property type="match status" value="2"/>
</dbReference>
<feature type="transmembrane region" description="Helical" evidence="1">
    <location>
        <begin position="103"/>
        <end position="121"/>
    </location>
</feature>
<dbReference type="AlphaFoldDB" id="A0A8H2ZUJ0"/>
<evidence type="ECO:0000256" key="1">
    <source>
        <dbReference type="SAM" id="Phobius"/>
    </source>
</evidence>
<dbReference type="EMBL" id="CAJHIA010000034">
    <property type="protein sequence ID" value="CAD6450507.1"/>
    <property type="molecule type" value="Genomic_DNA"/>
</dbReference>
<dbReference type="PANTHER" id="PTHR11360">
    <property type="entry name" value="MONOCARBOXYLATE TRANSPORTER"/>
    <property type="match status" value="1"/>
</dbReference>
<dbReference type="InterPro" id="IPR036259">
    <property type="entry name" value="MFS_trans_sf"/>
</dbReference>
<feature type="transmembrane region" description="Helical" evidence="1">
    <location>
        <begin position="275"/>
        <end position="295"/>
    </location>
</feature>
<gene>
    <name evidence="2" type="ORF">SCLTRI_LOCUS9385</name>
</gene>
<sequence>MEDSKLICIGTVFILFSHTHKDHPAQRHPHRNIEKNELVLGQEEDLDPDSFLPKEDCVAWLQVLGAFCLNLNTWGLMNAYGAFLLFLTSVSAGPIFDAGYYKVLLWAGSILTVLGMFMTSICNEYYQFFLAQGIMMGLGFGLLYLPAPAIVSQFFHVRRAIAVGISSTGSALGGVIYPIVFTKLQPHIGFGWATRVIAFIILATSLPPLFCMKSLSVPKPWRTVLGPTVFRDIPYILLNSSSSPVQANYLLVTIKGSSLFNRTILGFYADKIGSINVQTIVAITSAILTFCLIAIRSSAGLVIYTLLYGFSAGAFMAPPTAGVAGLSDDHSKVSIRLGMTLEFVRSGVLVSTSIAGAILSRDNGSWVGLTVWCGVLPTADAVSMMASRTARVGVKLIEAI</sequence>
<dbReference type="OrthoDB" id="6509908at2759"/>
<dbReference type="InterPro" id="IPR050327">
    <property type="entry name" value="Proton-linked_MCT"/>
</dbReference>
<keyword evidence="1" id="KW-0472">Membrane</keyword>
<keyword evidence="1" id="KW-1133">Transmembrane helix</keyword>
<keyword evidence="1" id="KW-0812">Transmembrane</keyword>
<evidence type="ECO:0000313" key="3">
    <source>
        <dbReference type="Proteomes" id="UP000624404"/>
    </source>
</evidence>
<feature type="transmembrane region" description="Helical" evidence="1">
    <location>
        <begin position="339"/>
        <end position="359"/>
    </location>
</feature>
<evidence type="ECO:0000313" key="2">
    <source>
        <dbReference type="EMBL" id="CAD6450507.1"/>
    </source>
</evidence>
<feature type="transmembrane region" description="Helical" evidence="1">
    <location>
        <begin position="192"/>
        <end position="212"/>
    </location>
</feature>
<feature type="transmembrane region" description="Helical" evidence="1">
    <location>
        <begin position="127"/>
        <end position="147"/>
    </location>
</feature>
<accession>A0A8H2ZUJ0</accession>
<dbReference type="SUPFAM" id="SSF103473">
    <property type="entry name" value="MFS general substrate transporter"/>
    <property type="match status" value="1"/>
</dbReference>
<feature type="transmembrane region" description="Helical" evidence="1">
    <location>
        <begin position="159"/>
        <end position="180"/>
    </location>
</feature>
<proteinExistence type="predicted"/>
<feature type="transmembrane region" description="Helical" evidence="1">
    <location>
        <begin position="301"/>
        <end position="327"/>
    </location>
</feature>
<dbReference type="PANTHER" id="PTHR11360:SF234">
    <property type="entry name" value="MFS-TYPE TRANSPORTER DBAD-RELATED"/>
    <property type="match status" value="1"/>
</dbReference>
<comment type="caution">
    <text evidence="2">The sequence shown here is derived from an EMBL/GenBank/DDBJ whole genome shotgun (WGS) entry which is preliminary data.</text>
</comment>
<dbReference type="Proteomes" id="UP000624404">
    <property type="component" value="Unassembled WGS sequence"/>
</dbReference>
<reference evidence="2" key="1">
    <citation type="submission" date="2020-10" db="EMBL/GenBank/DDBJ databases">
        <authorList>
            <person name="Kusch S."/>
        </authorList>
    </citation>
    <scope>NUCLEOTIDE SEQUENCE</scope>
    <source>
        <strain evidence="2">SwB9</strain>
    </source>
</reference>